<comment type="caution">
    <text evidence="1">The sequence shown here is derived from an EMBL/GenBank/DDBJ whole genome shotgun (WGS) entry which is preliminary data.</text>
</comment>
<gene>
    <name evidence="1" type="ORF">RPERSI_LOCUS24739</name>
</gene>
<feature type="non-terminal residue" evidence="1">
    <location>
        <position position="55"/>
    </location>
</feature>
<proteinExistence type="predicted"/>
<organism evidence="1 2">
    <name type="scientific">Racocetra persica</name>
    <dbReference type="NCBI Taxonomy" id="160502"/>
    <lineage>
        <taxon>Eukaryota</taxon>
        <taxon>Fungi</taxon>
        <taxon>Fungi incertae sedis</taxon>
        <taxon>Mucoromycota</taxon>
        <taxon>Glomeromycotina</taxon>
        <taxon>Glomeromycetes</taxon>
        <taxon>Diversisporales</taxon>
        <taxon>Gigasporaceae</taxon>
        <taxon>Racocetra</taxon>
    </lineage>
</organism>
<protein>
    <submittedName>
        <fullName evidence="1">17210_t:CDS:1</fullName>
    </submittedName>
</protein>
<dbReference type="Proteomes" id="UP000789920">
    <property type="component" value="Unassembled WGS sequence"/>
</dbReference>
<evidence type="ECO:0000313" key="1">
    <source>
        <dbReference type="EMBL" id="CAG8817661.1"/>
    </source>
</evidence>
<reference evidence="1" key="1">
    <citation type="submission" date="2021-06" db="EMBL/GenBank/DDBJ databases">
        <authorList>
            <person name="Kallberg Y."/>
            <person name="Tangrot J."/>
            <person name="Rosling A."/>
        </authorList>
    </citation>
    <scope>NUCLEOTIDE SEQUENCE</scope>
    <source>
        <strain evidence="1">MA461A</strain>
    </source>
</reference>
<dbReference type="EMBL" id="CAJVQC010080076">
    <property type="protein sequence ID" value="CAG8817661.1"/>
    <property type="molecule type" value="Genomic_DNA"/>
</dbReference>
<accession>A0ACA9RYX0</accession>
<name>A0ACA9RYX0_9GLOM</name>
<sequence length="55" mass="6110">MMPINIILLTLMIVFFLLGISESILTHRNGSFPAAKLQPGHNNILNSLFKEQDAS</sequence>
<keyword evidence="2" id="KW-1185">Reference proteome</keyword>
<evidence type="ECO:0000313" key="2">
    <source>
        <dbReference type="Proteomes" id="UP000789920"/>
    </source>
</evidence>